<dbReference type="AlphaFoldDB" id="A0A081AGL8"/>
<protein>
    <submittedName>
        <fullName evidence="1">Uncharacterized protein</fullName>
    </submittedName>
</protein>
<sequence>MVSLSCQPRLDFQDTRVARVRFSSSLVRFILQFKTCSHKYYTAQHSERQRVMTLCVALAAKIIMPATSCKPAFTWCAACPLQRRVLKTSDRTLEYNLKAETWDVYTRGQE</sequence>
<dbReference type="EMBL" id="ANJA01001229">
    <property type="protein sequence ID" value="ETO78029.1"/>
    <property type="molecule type" value="Genomic_DNA"/>
</dbReference>
<comment type="caution">
    <text evidence="1">The sequence shown here is derived from an EMBL/GenBank/DDBJ whole genome shotgun (WGS) entry which is preliminary data.</text>
</comment>
<evidence type="ECO:0000313" key="2">
    <source>
        <dbReference type="Proteomes" id="UP000028582"/>
    </source>
</evidence>
<gene>
    <name evidence="1" type="ORF">F444_06867</name>
</gene>
<dbReference type="Proteomes" id="UP000028582">
    <property type="component" value="Unassembled WGS sequence"/>
</dbReference>
<reference evidence="1 2" key="1">
    <citation type="submission" date="2013-11" db="EMBL/GenBank/DDBJ databases">
        <title>The Genome Sequence of Phytophthora parasitica P1976.</title>
        <authorList>
            <consortium name="The Broad Institute Genomics Platform"/>
            <person name="Russ C."/>
            <person name="Tyler B."/>
            <person name="Panabieres F."/>
            <person name="Shan W."/>
            <person name="Tripathy S."/>
            <person name="Grunwald N."/>
            <person name="Machado M."/>
            <person name="Johnson C.S."/>
            <person name="Walker B."/>
            <person name="Young S."/>
            <person name="Zeng Q."/>
            <person name="Gargeya S."/>
            <person name="Fitzgerald M."/>
            <person name="Haas B."/>
            <person name="Abouelleil A."/>
            <person name="Allen A.W."/>
            <person name="Alvarado L."/>
            <person name="Arachchi H.M."/>
            <person name="Berlin A.M."/>
            <person name="Chapman S.B."/>
            <person name="Gainer-Dewar J."/>
            <person name="Goldberg J."/>
            <person name="Griggs A."/>
            <person name="Gujja S."/>
            <person name="Hansen M."/>
            <person name="Howarth C."/>
            <person name="Imamovic A."/>
            <person name="Ireland A."/>
            <person name="Larimer J."/>
            <person name="McCowan C."/>
            <person name="Murphy C."/>
            <person name="Pearson M."/>
            <person name="Poon T.W."/>
            <person name="Priest M."/>
            <person name="Roberts A."/>
            <person name="Saif S."/>
            <person name="Shea T."/>
            <person name="Sisk P."/>
            <person name="Sykes S."/>
            <person name="Wortman J."/>
            <person name="Nusbaum C."/>
            <person name="Birren B."/>
        </authorList>
    </citation>
    <scope>NUCLEOTIDE SEQUENCE [LARGE SCALE GENOMIC DNA]</scope>
    <source>
        <strain evidence="1 2">P1976</strain>
    </source>
</reference>
<evidence type="ECO:0000313" key="1">
    <source>
        <dbReference type="EMBL" id="ETO78029.1"/>
    </source>
</evidence>
<organism evidence="1 2">
    <name type="scientific">Phytophthora nicotianae P1976</name>
    <dbReference type="NCBI Taxonomy" id="1317066"/>
    <lineage>
        <taxon>Eukaryota</taxon>
        <taxon>Sar</taxon>
        <taxon>Stramenopiles</taxon>
        <taxon>Oomycota</taxon>
        <taxon>Peronosporomycetes</taxon>
        <taxon>Peronosporales</taxon>
        <taxon>Peronosporaceae</taxon>
        <taxon>Phytophthora</taxon>
    </lineage>
</organism>
<proteinExistence type="predicted"/>
<accession>A0A081AGL8</accession>
<name>A0A081AGL8_PHYNI</name>